<dbReference type="EMBL" id="CP040449">
    <property type="protein sequence ID" value="QFI54949.1"/>
    <property type="molecule type" value="Genomic_DNA"/>
</dbReference>
<protein>
    <submittedName>
        <fullName evidence="1">Uncharacterized protein</fullName>
    </submittedName>
</protein>
<proteinExistence type="predicted"/>
<dbReference type="RefSeq" id="WP_193000589.1">
    <property type="nucleotide sequence ID" value="NZ_CP040449.1"/>
</dbReference>
<accession>A0A5J6WUY1</accession>
<dbReference type="Proteomes" id="UP000594034">
    <property type="component" value="Chromosome"/>
</dbReference>
<gene>
    <name evidence="1" type="ORF">FE240_09790</name>
</gene>
<reference evidence="1 2" key="1">
    <citation type="submission" date="2019-05" db="EMBL/GenBank/DDBJ databases">
        <title>OXA-830, a novel chromosomally encoded expanded-spectrum class D beta-lactamase in Aeromonas simiae.</title>
        <authorList>
            <person name="Zhou W."/>
            <person name="Chen Q."/>
        </authorList>
    </citation>
    <scope>NUCLEOTIDE SEQUENCE [LARGE SCALE GENOMIC DNA]</scope>
    <source>
        <strain evidence="1 2">A6</strain>
    </source>
</reference>
<evidence type="ECO:0000313" key="2">
    <source>
        <dbReference type="Proteomes" id="UP000594034"/>
    </source>
</evidence>
<evidence type="ECO:0000313" key="1">
    <source>
        <dbReference type="EMBL" id="QFI54949.1"/>
    </source>
</evidence>
<sequence>MEHVALYQQWQENQLDEVAALTLLRWVEEWCASAPEHRLNDQGSLLTVDLYWPARSDKPLLQVDGFGRIWFYHDRLGSDGLLRALEGHFGDVFGELEPGPVSCLRPKFWQGALPELSQLLKQHL</sequence>
<dbReference type="KEGG" id="asim:FE240_09790"/>
<organism evidence="1 2">
    <name type="scientific">Aeromonas simiae</name>
    <dbReference type="NCBI Taxonomy" id="218936"/>
    <lineage>
        <taxon>Bacteria</taxon>
        <taxon>Pseudomonadati</taxon>
        <taxon>Pseudomonadota</taxon>
        <taxon>Gammaproteobacteria</taxon>
        <taxon>Aeromonadales</taxon>
        <taxon>Aeromonadaceae</taxon>
        <taxon>Aeromonas</taxon>
    </lineage>
</organism>
<name>A0A5J6WUY1_9GAMM</name>
<dbReference type="AlphaFoldDB" id="A0A5J6WUY1"/>
<keyword evidence="2" id="KW-1185">Reference proteome</keyword>